<dbReference type="EMBL" id="HG937694">
    <property type="protein sequence ID" value="CDP38369.1"/>
    <property type="molecule type" value="Genomic_DNA"/>
</dbReference>
<feature type="compositionally biased region" description="Basic and acidic residues" evidence="1">
    <location>
        <begin position="7"/>
        <end position="17"/>
    </location>
</feature>
<dbReference type="AlphaFoldDB" id="A0A060TC45"/>
<reference evidence="2" key="1">
    <citation type="submission" date="2014-02" db="EMBL/GenBank/DDBJ databases">
        <authorList>
            <person name="Genoscope - CEA"/>
        </authorList>
    </citation>
    <scope>NUCLEOTIDE SEQUENCE</scope>
    <source>
        <strain evidence="2">LS3</strain>
    </source>
</reference>
<organism evidence="2">
    <name type="scientific">Blastobotrys adeninivorans</name>
    <name type="common">Yeast</name>
    <name type="synonym">Arxula adeninivorans</name>
    <dbReference type="NCBI Taxonomy" id="409370"/>
    <lineage>
        <taxon>Eukaryota</taxon>
        <taxon>Fungi</taxon>
        <taxon>Dikarya</taxon>
        <taxon>Ascomycota</taxon>
        <taxon>Saccharomycotina</taxon>
        <taxon>Dipodascomycetes</taxon>
        <taxon>Dipodascales</taxon>
        <taxon>Trichomonascaceae</taxon>
        <taxon>Blastobotrys</taxon>
    </lineage>
</organism>
<evidence type="ECO:0000313" key="2">
    <source>
        <dbReference type="EMBL" id="CDP38369.1"/>
    </source>
</evidence>
<accession>A0A060TC45</accession>
<feature type="compositionally biased region" description="Low complexity" evidence="1">
    <location>
        <begin position="42"/>
        <end position="54"/>
    </location>
</feature>
<reference evidence="2" key="2">
    <citation type="submission" date="2014-06" db="EMBL/GenBank/DDBJ databases">
        <title>The complete genome of Blastobotrys (Arxula) adeninivorans LS3 - a yeast of biotechnological interest.</title>
        <authorList>
            <person name="Kunze G."/>
            <person name="Gaillardin C."/>
            <person name="Czernicka M."/>
            <person name="Durrens P."/>
            <person name="Martin T."/>
            <person name="Boer E."/>
            <person name="Gabaldon T."/>
            <person name="Cruz J."/>
            <person name="Talla E."/>
            <person name="Marck C."/>
            <person name="Goffeau A."/>
            <person name="Barbe V."/>
            <person name="Baret P."/>
            <person name="Baronian K."/>
            <person name="Beier S."/>
            <person name="Bleykasten C."/>
            <person name="Bode R."/>
            <person name="Casaregola S."/>
            <person name="Despons L."/>
            <person name="Fairhead C."/>
            <person name="Giersberg M."/>
            <person name="Gierski P."/>
            <person name="Hahnel U."/>
            <person name="Hartmann A."/>
            <person name="Jankowska D."/>
            <person name="Jubin C."/>
            <person name="Jung P."/>
            <person name="Lafontaine I."/>
            <person name="Leh-Louis V."/>
            <person name="Lemaire M."/>
            <person name="Marcet-Houben M."/>
            <person name="Mascher M."/>
            <person name="Morel G."/>
            <person name="Richard G.-F."/>
            <person name="Riechen J."/>
            <person name="Sacerdot C."/>
            <person name="Sarkar A."/>
            <person name="Savel G."/>
            <person name="Schacherer J."/>
            <person name="Sherman D."/>
            <person name="Straub M.-L."/>
            <person name="Stein N."/>
            <person name="Thierry A."/>
            <person name="Trautwein-Schult A."/>
            <person name="Westhof E."/>
            <person name="Worch S."/>
            <person name="Dujon B."/>
            <person name="Souciet J.-L."/>
            <person name="Wincker P."/>
            <person name="Scholz U."/>
            <person name="Neuveglise N."/>
        </authorList>
    </citation>
    <scope>NUCLEOTIDE SEQUENCE</scope>
    <source>
        <strain evidence="2">LS3</strain>
    </source>
</reference>
<proteinExistence type="predicted"/>
<feature type="region of interest" description="Disordered" evidence="1">
    <location>
        <begin position="1"/>
        <end position="92"/>
    </location>
</feature>
<protein>
    <submittedName>
        <fullName evidence="2">ARAD1D33132p</fullName>
    </submittedName>
</protein>
<name>A0A060TC45_BLAAD</name>
<gene>
    <name evidence="2" type="ORF">GNLVRS02_ARAD1D33132g</name>
</gene>
<feature type="compositionally biased region" description="Polar residues" evidence="1">
    <location>
        <begin position="19"/>
        <end position="29"/>
    </location>
</feature>
<feature type="compositionally biased region" description="Low complexity" evidence="1">
    <location>
        <begin position="62"/>
        <end position="78"/>
    </location>
</feature>
<sequence length="328" mass="35741">MAGTNADRIRRAMEHRSSTNRLKSVQSMSFRPGGDTRDSVLSSGSYGSYSSTSSADHGGYQHAHSGSVSTTATSVQSTDLRRSGSLKNYHRVSTVTTTPSLNSNASTSSSDTYLCPASPVGASFPHRRPYGRSGRISPVDNTPAFVMPTQGLVTLDDTSADAKGHFPDFAFQAPQCTPSPEPSDDEQDRFCGDLRDRMFGKGGRSEEDLFVCMDDRVDTISGHRLSRRSQMFQPMSTRALNVGLDSEIHNALVSSAQPKQSKSLYSTNQAPVRQSVMWPSFNEPRTQQPSNLIPLQESVAATNSPMRPRKLSIGTRVKQLKQVARAIM</sequence>
<evidence type="ECO:0000256" key="1">
    <source>
        <dbReference type="SAM" id="MobiDB-lite"/>
    </source>
</evidence>